<proteinExistence type="predicted"/>
<organism evidence="1">
    <name type="scientific">Candidatus Methanogaster sp. ANME-2c ERB4</name>
    <dbReference type="NCBI Taxonomy" id="2759911"/>
    <lineage>
        <taxon>Archaea</taxon>
        <taxon>Methanobacteriati</taxon>
        <taxon>Methanobacteriota</taxon>
        <taxon>Stenosarchaea group</taxon>
        <taxon>Methanomicrobia</taxon>
        <taxon>Methanosarcinales</taxon>
        <taxon>ANME-2 cluster</taxon>
        <taxon>Candidatus Methanogasteraceae</taxon>
        <taxon>Candidatus Methanogaster</taxon>
    </lineage>
</organism>
<dbReference type="PIRSF" id="PIRSF004977">
    <property type="entry name" value="UCP004977"/>
    <property type="match status" value="1"/>
</dbReference>
<dbReference type="InterPro" id="IPR012017">
    <property type="entry name" value="OapB-like"/>
</dbReference>
<reference evidence="1" key="1">
    <citation type="submission" date="2020-06" db="EMBL/GenBank/DDBJ databases">
        <title>Unique genomic features of the anaerobic methanotrophic archaea.</title>
        <authorList>
            <person name="Chadwick G.L."/>
            <person name="Skennerton C.T."/>
            <person name="Laso-Perez R."/>
            <person name="Leu A.O."/>
            <person name="Speth D.R."/>
            <person name="Yu H."/>
            <person name="Morgan-Lang C."/>
            <person name="Hatzenpichler R."/>
            <person name="Goudeau D."/>
            <person name="Malmstrom R."/>
            <person name="Brazelton W.J."/>
            <person name="Woyke T."/>
            <person name="Hallam S.J."/>
            <person name="Tyson G.W."/>
            <person name="Wegener G."/>
            <person name="Boetius A."/>
            <person name="Orphan V."/>
        </authorList>
    </citation>
    <scope>NUCLEOTIDE SEQUENCE</scope>
</reference>
<sequence>MKGIQMDLVSSDKLDRLTSVEKIRMILDGVENGRIIVLERGLTPQEETKLIEATMTKITPGEFSGIEIESYPGAVHQSWFDKLRKKPVDRARLTVIGPADQLKMLRRDRDVISTMVSAR</sequence>
<accession>A0A7G9YIA7</accession>
<dbReference type="Pfam" id="PF09846">
    <property type="entry name" value="OapB"/>
    <property type="match status" value="1"/>
</dbReference>
<gene>
    <name evidence="1" type="ORF">KOFJCHGD_00006</name>
</gene>
<protein>
    <recommendedName>
        <fullName evidence="2">DUF2073 domain-containing protein</fullName>
    </recommendedName>
</protein>
<name>A0A7G9YIA7_9EURY</name>
<evidence type="ECO:0008006" key="2">
    <source>
        <dbReference type="Google" id="ProtNLM"/>
    </source>
</evidence>
<evidence type="ECO:0000313" key="1">
    <source>
        <dbReference type="EMBL" id="QNO47741.1"/>
    </source>
</evidence>
<dbReference type="EMBL" id="MT631273">
    <property type="protein sequence ID" value="QNO47741.1"/>
    <property type="molecule type" value="Genomic_DNA"/>
</dbReference>
<dbReference type="AlphaFoldDB" id="A0A7G9YIA7"/>